<dbReference type="NCBIfam" id="NF006444">
    <property type="entry name" value="PRK08762.1"/>
    <property type="match status" value="1"/>
</dbReference>
<evidence type="ECO:0000256" key="3">
    <source>
        <dbReference type="ARBA" id="ARBA00022679"/>
    </source>
</evidence>
<evidence type="ECO:0000259" key="14">
    <source>
        <dbReference type="PROSITE" id="PS50206"/>
    </source>
</evidence>
<dbReference type="EMBL" id="BNBA01000001">
    <property type="protein sequence ID" value="GHH46720.1"/>
    <property type="molecule type" value="Genomic_DNA"/>
</dbReference>
<comment type="similarity">
    <text evidence="2">Belongs to the HesA/MoeB/ThiF family.</text>
</comment>
<evidence type="ECO:0000256" key="10">
    <source>
        <dbReference type="ARBA" id="ARBA00073635"/>
    </source>
</evidence>
<dbReference type="InterPro" id="IPR035985">
    <property type="entry name" value="Ubiquitin-activating_enz"/>
</dbReference>
<dbReference type="PANTHER" id="PTHR10953:SF102">
    <property type="entry name" value="ADENYLYLTRANSFERASE AND SULFURTRANSFERASE MOCS3"/>
    <property type="match status" value="1"/>
</dbReference>
<keyword evidence="5" id="KW-0067">ATP-binding</keyword>
<dbReference type="PANTHER" id="PTHR10953">
    <property type="entry name" value="UBIQUITIN-ACTIVATING ENZYME E1"/>
    <property type="match status" value="1"/>
</dbReference>
<dbReference type="PROSITE" id="PS50206">
    <property type="entry name" value="RHODANESE_3"/>
    <property type="match status" value="1"/>
</dbReference>
<comment type="subunit">
    <text evidence="8">Homodimer. Forms a stable heterotetrameric complex of 2 MoeB and 2 MoaD during adenylation of MoaD.</text>
</comment>
<protein>
    <recommendedName>
        <fullName evidence="10">Molybdopterin-synthase adenylyltransferase</fullName>
        <ecNumber evidence="9">2.7.7.80</ecNumber>
    </recommendedName>
    <alternativeName>
        <fullName evidence="13">MoaD protein adenylase</fullName>
    </alternativeName>
    <alternativeName>
        <fullName evidence="11">Molybdopterin-converting factor subunit 1 adenylase</fullName>
    </alternativeName>
    <alternativeName>
        <fullName evidence="12">Sulfur carrier protein MoaD adenylyltransferase</fullName>
    </alternativeName>
</protein>
<dbReference type="SMART" id="SM00450">
    <property type="entry name" value="RHOD"/>
    <property type="match status" value="1"/>
</dbReference>
<dbReference type="CDD" id="cd00158">
    <property type="entry name" value="RHOD"/>
    <property type="match status" value="1"/>
</dbReference>
<evidence type="ECO:0000256" key="13">
    <source>
        <dbReference type="ARBA" id="ARBA00078531"/>
    </source>
</evidence>
<keyword evidence="16" id="KW-1185">Reference proteome</keyword>
<dbReference type="GO" id="GO:0004792">
    <property type="term" value="F:thiosulfate-cyanide sulfurtransferase activity"/>
    <property type="evidence" value="ECO:0007669"/>
    <property type="project" value="TreeGrafter"/>
</dbReference>
<evidence type="ECO:0000256" key="9">
    <source>
        <dbReference type="ARBA" id="ARBA00066884"/>
    </source>
</evidence>
<evidence type="ECO:0000313" key="16">
    <source>
        <dbReference type="Proteomes" id="UP000623958"/>
    </source>
</evidence>
<reference evidence="15" key="2">
    <citation type="submission" date="2020-09" db="EMBL/GenBank/DDBJ databases">
        <authorList>
            <person name="Sun Q."/>
            <person name="Ohkuma M."/>
        </authorList>
    </citation>
    <scope>NUCLEOTIDE SEQUENCE</scope>
    <source>
        <strain evidence="15">JCM 13306</strain>
    </source>
</reference>
<evidence type="ECO:0000256" key="2">
    <source>
        <dbReference type="ARBA" id="ARBA00009919"/>
    </source>
</evidence>
<dbReference type="EC" id="2.7.7.80" evidence="9"/>
<dbReference type="AlphaFoldDB" id="A0A919F5F3"/>
<evidence type="ECO:0000256" key="8">
    <source>
        <dbReference type="ARBA" id="ARBA00063809"/>
    </source>
</evidence>
<evidence type="ECO:0000256" key="11">
    <source>
        <dbReference type="ARBA" id="ARBA00075110"/>
    </source>
</evidence>
<dbReference type="GO" id="GO:0005524">
    <property type="term" value="F:ATP binding"/>
    <property type="evidence" value="ECO:0007669"/>
    <property type="project" value="UniProtKB-KW"/>
</dbReference>
<evidence type="ECO:0000256" key="7">
    <source>
        <dbReference type="ARBA" id="ARBA00055169"/>
    </source>
</evidence>
<keyword evidence="4" id="KW-0547">Nucleotide-binding</keyword>
<organism evidence="15 16">
    <name type="scientific">Xanthomonas boreopolis</name>
    <dbReference type="NCBI Taxonomy" id="86183"/>
    <lineage>
        <taxon>Bacteria</taxon>
        <taxon>Pseudomonadati</taxon>
        <taxon>Pseudomonadota</taxon>
        <taxon>Gammaproteobacteria</taxon>
        <taxon>Lysobacterales</taxon>
        <taxon>Lysobacteraceae</taxon>
        <taxon>Xanthomonas</taxon>
    </lineage>
</organism>
<dbReference type="SUPFAM" id="SSF69572">
    <property type="entry name" value="Activating enzymes of the ubiquitin-like proteins"/>
    <property type="match status" value="1"/>
</dbReference>
<proteinExistence type="inferred from homology"/>
<accession>A0A919F5F3</accession>
<dbReference type="GO" id="GO:0008146">
    <property type="term" value="F:sulfotransferase activity"/>
    <property type="evidence" value="ECO:0007669"/>
    <property type="project" value="TreeGrafter"/>
</dbReference>
<evidence type="ECO:0000256" key="12">
    <source>
        <dbReference type="ARBA" id="ARBA00075328"/>
    </source>
</evidence>
<reference evidence="15" key="1">
    <citation type="journal article" date="2014" name="Int. J. Syst. Evol. Microbiol.">
        <title>Complete genome sequence of Corynebacterium casei LMG S-19264T (=DSM 44701T), isolated from a smear-ripened cheese.</title>
        <authorList>
            <consortium name="US DOE Joint Genome Institute (JGI-PGF)"/>
            <person name="Walter F."/>
            <person name="Albersmeier A."/>
            <person name="Kalinowski J."/>
            <person name="Ruckert C."/>
        </authorList>
    </citation>
    <scope>NUCLEOTIDE SEQUENCE</scope>
    <source>
        <strain evidence="15">JCM 13306</strain>
    </source>
</reference>
<feature type="domain" description="Rhodanese" evidence="14">
    <location>
        <begin position="34"/>
        <end position="124"/>
    </location>
</feature>
<dbReference type="Proteomes" id="UP000623958">
    <property type="component" value="Unassembled WGS sequence"/>
</dbReference>
<evidence type="ECO:0000313" key="15">
    <source>
        <dbReference type="EMBL" id="GHH46720.1"/>
    </source>
</evidence>
<dbReference type="InterPro" id="IPR045886">
    <property type="entry name" value="ThiF/MoeB/HesA"/>
</dbReference>
<dbReference type="RefSeq" id="WP_434028361.1">
    <property type="nucleotide sequence ID" value="NZ_BNBA01000001.1"/>
</dbReference>
<gene>
    <name evidence="15" type="primary">moeB</name>
    <name evidence="15" type="ORF">GCM10009090_02230</name>
</gene>
<dbReference type="Gene3D" id="3.40.250.10">
    <property type="entry name" value="Rhodanese-like domain"/>
    <property type="match status" value="1"/>
</dbReference>
<sequence length="385" mass="41285">MTIRPQDAATRDALDRIDAGTIEELPPAAARERQRQGSLLIDIRDEHERLHGQAEGAIAIANPVLRAEPRRHLPDRDAGIVLICQTGKRSRDTARLLAAQGYSRLASVAGGTDAWMRDGLPLAIPASSATQRESAERYSRQMRLPQIGAAGQQRLSRARVLLVGAGGLGSPAALYLAAAGVGHLRIVDDDVVERSNLHRQVLHTDAGVGVPKVISAAERIQALNPQVQVEGLRERLAPANVERLLQDVDVVVDGSDNFATRYLLNDACAKLGKPLVYAAIQQFEGQVSVFDAGRQRGRAPCYRCMFPDPPPPDLVPDCGNAGVLGVLPGVIGMLQATEAIKLLLDIGQPLVGRLLSFDALSMTFRELALSPDPHCRICAPGKPGD</sequence>
<comment type="function">
    <text evidence="7">Catalyzes the adenylation by ATP of the carboxyl group of the C-terminal glycine of sulfur carrier protein MoaD.</text>
</comment>
<dbReference type="CDD" id="cd00757">
    <property type="entry name" value="ThiF_MoeB_HesA_family"/>
    <property type="match status" value="1"/>
</dbReference>
<dbReference type="Pfam" id="PF00581">
    <property type="entry name" value="Rhodanese"/>
    <property type="match status" value="1"/>
</dbReference>
<dbReference type="GO" id="GO:0005829">
    <property type="term" value="C:cytosol"/>
    <property type="evidence" value="ECO:0007669"/>
    <property type="project" value="TreeGrafter"/>
</dbReference>
<dbReference type="InterPro" id="IPR036873">
    <property type="entry name" value="Rhodanese-like_dom_sf"/>
</dbReference>
<dbReference type="GO" id="GO:0061605">
    <property type="term" value="F:molybdopterin-synthase adenylyltransferase activity"/>
    <property type="evidence" value="ECO:0007669"/>
    <property type="project" value="UniProtKB-EC"/>
</dbReference>
<dbReference type="FunFam" id="3.40.50.720:FF:000033">
    <property type="entry name" value="Adenylyltransferase and sulfurtransferase MOCS3"/>
    <property type="match status" value="1"/>
</dbReference>
<comment type="pathway">
    <text evidence="1">Cofactor biosynthesis; molybdopterin biosynthesis.</text>
</comment>
<dbReference type="InterPro" id="IPR000594">
    <property type="entry name" value="ThiF_NAD_FAD-bd"/>
</dbReference>
<evidence type="ECO:0000256" key="1">
    <source>
        <dbReference type="ARBA" id="ARBA00005046"/>
    </source>
</evidence>
<dbReference type="NCBIfam" id="NF004281">
    <property type="entry name" value="PRK05690.1"/>
    <property type="match status" value="1"/>
</dbReference>
<comment type="catalytic activity">
    <reaction evidence="6">
        <text>[molybdopterin-synthase sulfur-carrier protein]-C-terminal Gly-Gly + ATP + H(+) = [molybdopterin-synthase sulfur-carrier protein]-C-terminal Gly-Gly-AMP + diphosphate</text>
        <dbReference type="Rhea" id="RHEA:43616"/>
        <dbReference type="Rhea" id="RHEA-COMP:12159"/>
        <dbReference type="Rhea" id="RHEA-COMP:12202"/>
        <dbReference type="ChEBI" id="CHEBI:15378"/>
        <dbReference type="ChEBI" id="CHEBI:30616"/>
        <dbReference type="ChEBI" id="CHEBI:33019"/>
        <dbReference type="ChEBI" id="CHEBI:90618"/>
        <dbReference type="ChEBI" id="CHEBI:90778"/>
        <dbReference type="EC" id="2.7.7.80"/>
    </reaction>
</comment>
<keyword evidence="3" id="KW-0808">Transferase</keyword>
<dbReference type="InterPro" id="IPR001763">
    <property type="entry name" value="Rhodanese-like_dom"/>
</dbReference>
<comment type="caution">
    <text evidence="15">The sequence shown here is derived from an EMBL/GenBank/DDBJ whole genome shotgun (WGS) entry which is preliminary data.</text>
</comment>
<evidence type="ECO:0000256" key="6">
    <source>
        <dbReference type="ARBA" id="ARBA00052218"/>
    </source>
</evidence>
<dbReference type="Gene3D" id="3.40.50.720">
    <property type="entry name" value="NAD(P)-binding Rossmann-like Domain"/>
    <property type="match status" value="1"/>
</dbReference>
<dbReference type="SUPFAM" id="SSF52821">
    <property type="entry name" value="Rhodanese/Cell cycle control phosphatase"/>
    <property type="match status" value="1"/>
</dbReference>
<name>A0A919F5F3_9XANT</name>
<evidence type="ECO:0000256" key="4">
    <source>
        <dbReference type="ARBA" id="ARBA00022741"/>
    </source>
</evidence>
<dbReference type="GO" id="GO:0008641">
    <property type="term" value="F:ubiquitin-like modifier activating enzyme activity"/>
    <property type="evidence" value="ECO:0007669"/>
    <property type="project" value="InterPro"/>
</dbReference>
<evidence type="ECO:0000256" key="5">
    <source>
        <dbReference type="ARBA" id="ARBA00022840"/>
    </source>
</evidence>
<dbReference type="Pfam" id="PF00899">
    <property type="entry name" value="ThiF"/>
    <property type="match status" value="1"/>
</dbReference>